<dbReference type="Proteomes" id="UP000481153">
    <property type="component" value="Unassembled WGS sequence"/>
</dbReference>
<evidence type="ECO:0008006" key="12">
    <source>
        <dbReference type="Google" id="ProtNLM"/>
    </source>
</evidence>
<dbReference type="PIRSF" id="PIRSF000429">
    <property type="entry name" value="Ac-CoA_Ac_transf"/>
    <property type="match status" value="1"/>
</dbReference>
<dbReference type="GO" id="GO:0046872">
    <property type="term" value="F:metal ion binding"/>
    <property type="evidence" value="ECO:0007669"/>
    <property type="project" value="UniProtKB-KW"/>
</dbReference>
<dbReference type="CDD" id="cd00751">
    <property type="entry name" value="thiolase"/>
    <property type="match status" value="1"/>
</dbReference>
<evidence type="ECO:0000256" key="4">
    <source>
        <dbReference type="ARBA" id="ARBA00022958"/>
    </source>
</evidence>
<comment type="similarity">
    <text evidence="1 7">Belongs to the thiolase-like superfamily. Thiolase family.</text>
</comment>
<feature type="domain" description="Thiolase N-terminal" evidence="8">
    <location>
        <begin position="21"/>
        <end position="222"/>
    </location>
</feature>
<evidence type="ECO:0000256" key="3">
    <source>
        <dbReference type="ARBA" id="ARBA00022723"/>
    </source>
</evidence>
<evidence type="ECO:0000256" key="6">
    <source>
        <dbReference type="PIRSR" id="PIRSR000429-1"/>
    </source>
</evidence>
<dbReference type="AlphaFoldDB" id="A0A6G0WNN4"/>
<dbReference type="InterPro" id="IPR016039">
    <property type="entry name" value="Thiolase-like"/>
</dbReference>
<sequence>MQARMKTLSRCFSTALAPRDVVIVSYARTPIATFNDAFAPLTAPELGVIANRAAIERAGISVHDIQEAYLGNVVSAGIGQAPARQSVLKAGIPDSVPCTTINKVCASGMKAIAMAAQSILAGSQDILLAGGFESMTNVPHYLPKARSGYRLGDGKLVDGVVHDGLWDPYDNQHMGNCGEKCADDFGLTREDQDKYAVESYMRAANAAKDGKFAAEIVPVTLDKIATLRAPFRQNGTVTAANASPLNDGAAALVLMSAEKAQAMGLKPLARILGFGDAAQKPIDFTTSPAKAIPIAAKHAKLSLQDIEYHEINEAYAVVLLANMQLLNLDHSRVNVNGGAVALGHPIGMSGARIVGTLIHILQQNDATIGCASICNGGGGAGAMIIERL</sequence>
<comment type="caution">
    <text evidence="10">The sequence shown here is derived from an EMBL/GenBank/DDBJ whole genome shotgun (WGS) entry which is preliminary data.</text>
</comment>
<organism evidence="10 11">
    <name type="scientific">Aphanomyces euteiches</name>
    <dbReference type="NCBI Taxonomy" id="100861"/>
    <lineage>
        <taxon>Eukaryota</taxon>
        <taxon>Sar</taxon>
        <taxon>Stramenopiles</taxon>
        <taxon>Oomycota</taxon>
        <taxon>Saprolegniomycetes</taxon>
        <taxon>Saprolegniales</taxon>
        <taxon>Verrucalvaceae</taxon>
        <taxon>Aphanomyces</taxon>
    </lineage>
</organism>
<feature type="active site" description="Acyl-thioester intermediate" evidence="6">
    <location>
        <position position="105"/>
    </location>
</feature>
<name>A0A6G0WNN4_9STRA</name>
<evidence type="ECO:0000256" key="7">
    <source>
        <dbReference type="RuleBase" id="RU003557"/>
    </source>
</evidence>
<evidence type="ECO:0000313" key="11">
    <source>
        <dbReference type="Proteomes" id="UP000481153"/>
    </source>
</evidence>
<dbReference type="PROSITE" id="PS00098">
    <property type="entry name" value="THIOLASE_1"/>
    <property type="match status" value="1"/>
</dbReference>
<dbReference type="InterPro" id="IPR020616">
    <property type="entry name" value="Thiolase_N"/>
</dbReference>
<gene>
    <name evidence="10" type="ORF">Ae201684_013245</name>
</gene>
<feature type="active site" description="Proton acceptor" evidence="6">
    <location>
        <position position="344"/>
    </location>
</feature>
<dbReference type="GO" id="GO:0006635">
    <property type="term" value="P:fatty acid beta-oxidation"/>
    <property type="evidence" value="ECO:0007669"/>
    <property type="project" value="TreeGrafter"/>
</dbReference>
<dbReference type="SUPFAM" id="SSF53901">
    <property type="entry name" value="Thiolase-like"/>
    <property type="match status" value="2"/>
</dbReference>
<keyword evidence="3" id="KW-0479">Metal-binding</keyword>
<reference evidence="10 11" key="1">
    <citation type="submission" date="2019-07" db="EMBL/GenBank/DDBJ databases">
        <title>Genomics analysis of Aphanomyces spp. identifies a new class of oomycete effector associated with host adaptation.</title>
        <authorList>
            <person name="Gaulin E."/>
        </authorList>
    </citation>
    <scope>NUCLEOTIDE SEQUENCE [LARGE SCALE GENOMIC DNA]</scope>
    <source>
        <strain evidence="10 11">ATCC 201684</strain>
    </source>
</reference>
<dbReference type="GO" id="GO:0005739">
    <property type="term" value="C:mitochondrion"/>
    <property type="evidence" value="ECO:0007669"/>
    <property type="project" value="TreeGrafter"/>
</dbReference>
<dbReference type="NCBIfam" id="TIGR01930">
    <property type="entry name" value="AcCoA-C-Actrans"/>
    <property type="match status" value="1"/>
</dbReference>
<keyword evidence="4" id="KW-0630">Potassium</keyword>
<evidence type="ECO:0000313" key="10">
    <source>
        <dbReference type="EMBL" id="KAF0728942.1"/>
    </source>
</evidence>
<protein>
    <recommendedName>
        <fullName evidence="12">Acetyl-CoA acetyltransferase</fullName>
    </recommendedName>
</protein>
<keyword evidence="11" id="KW-1185">Reference proteome</keyword>
<keyword evidence="5 7" id="KW-0012">Acyltransferase</keyword>
<evidence type="ECO:0000256" key="1">
    <source>
        <dbReference type="ARBA" id="ARBA00010982"/>
    </source>
</evidence>
<dbReference type="GO" id="GO:0003985">
    <property type="term" value="F:acetyl-CoA C-acetyltransferase activity"/>
    <property type="evidence" value="ECO:0007669"/>
    <property type="project" value="TreeGrafter"/>
</dbReference>
<dbReference type="PANTHER" id="PTHR18919:SF156">
    <property type="entry name" value="ACETYL-COA ACETYLTRANSFERASE, MITOCHONDRIAL"/>
    <property type="match status" value="1"/>
</dbReference>
<evidence type="ECO:0000259" key="9">
    <source>
        <dbReference type="Pfam" id="PF02803"/>
    </source>
</evidence>
<dbReference type="Pfam" id="PF00108">
    <property type="entry name" value="Thiolase_N"/>
    <property type="match status" value="1"/>
</dbReference>
<evidence type="ECO:0000256" key="5">
    <source>
        <dbReference type="ARBA" id="ARBA00023315"/>
    </source>
</evidence>
<feature type="domain" description="Thiolase C-terminal" evidence="9">
    <location>
        <begin position="265"/>
        <end position="387"/>
    </location>
</feature>
<evidence type="ECO:0000259" key="8">
    <source>
        <dbReference type="Pfam" id="PF00108"/>
    </source>
</evidence>
<evidence type="ECO:0000256" key="2">
    <source>
        <dbReference type="ARBA" id="ARBA00022679"/>
    </source>
</evidence>
<dbReference type="PROSITE" id="PS00737">
    <property type="entry name" value="THIOLASE_2"/>
    <property type="match status" value="1"/>
</dbReference>
<dbReference type="InterPro" id="IPR002155">
    <property type="entry name" value="Thiolase"/>
</dbReference>
<dbReference type="Gene3D" id="3.40.47.10">
    <property type="match status" value="2"/>
</dbReference>
<accession>A0A6G0WNN4</accession>
<dbReference type="Pfam" id="PF02803">
    <property type="entry name" value="Thiolase_C"/>
    <property type="match status" value="1"/>
</dbReference>
<feature type="active site" description="Proton acceptor" evidence="6">
    <location>
        <position position="374"/>
    </location>
</feature>
<dbReference type="InterPro" id="IPR020617">
    <property type="entry name" value="Thiolase_C"/>
</dbReference>
<dbReference type="InterPro" id="IPR020613">
    <property type="entry name" value="Thiolase_CS"/>
</dbReference>
<dbReference type="PANTHER" id="PTHR18919">
    <property type="entry name" value="ACETYL-COA C-ACYLTRANSFERASE"/>
    <property type="match status" value="1"/>
</dbReference>
<proteinExistence type="inferred from homology"/>
<dbReference type="InterPro" id="IPR020615">
    <property type="entry name" value="Thiolase_acyl_enz_int_AS"/>
</dbReference>
<keyword evidence="2 7" id="KW-0808">Transferase</keyword>
<dbReference type="EMBL" id="VJMJ01000170">
    <property type="protein sequence ID" value="KAF0728942.1"/>
    <property type="molecule type" value="Genomic_DNA"/>
</dbReference>
<dbReference type="VEuPathDB" id="FungiDB:AeMF1_019443"/>